<comment type="cofactor">
    <cofactor evidence="1">
        <name>FMN</name>
        <dbReference type="ChEBI" id="CHEBI:58210"/>
    </cofactor>
</comment>
<dbReference type="GO" id="GO:0045333">
    <property type="term" value="P:cellular respiration"/>
    <property type="evidence" value="ECO:0007669"/>
    <property type="project" value="TreeGrafter"/>
</dbReference>
<evidence type="ECO:0000256" key="8">
    <source>
        <dbReference type="ARBA" id="ARBA00023004"/>
    </source>
</evidence>
<dbReference type="STRING" id="1206085.SAMN05443575_3405"/>
<dbReference type="InterPro" id="IPR050837">
    <property type="entry name" value="ComplexI_51kDa_subunit"/>
</dbReference>
<feature type="domain" description="NADH-ubiquinone oxidoreductase 51kDa subunit iron-sulphur binding" evidence="11">
    <location>
        <begin position="317"/>
        <end position="395"/>
    </location>
</feature>
<keyword evidence="4" id="KW-0004">4Fe-4S</keyword>
<accession>A0A1M5R0T4</accession>
<comment type="similarity">
    <text evidence="3">Belongs to the complex I 51 kDa subunit family.</text>
</comment>
<dbReference type="PANTHER" id="PTHR11780">
    <property type="entry name" value="NADH-UBIQUINONE OXIDOREDUCTASE FLAVOPROTEIN 1 NDUFV1"/>
    <property type="match status" value="1"/>
</dbReference>
<comment type="cofactor">
    <cofactor evidence="2">
        <name>[4Fe-4S] cluster</name>
        <dbReference type="ChEBI" id="CHEBI:49883"/>
    </cofactor>
</comment>
<evidence type="ECO:0000259" key="10">
    <source>
        <dbReference type="Pfam" id="PF01512"/>
    </source>
</evidence>
<evidence type="ECO:0000313" key="13">
    <source>
        <dbReference type="Proteomes" id="UP000186132"/>
    </source>
</evidence>
<evidence type="ECO:0000313" key="12">
    <source>
        <dbReference type="EMBL" id="SHH19640.1"/>
    </source>
</evidence>
<keyword evidence="12" id="KW-0830">Ubiquinone</keyword>
<evidence type="ECO:0000256" key="6">
    <source>
        <dbReference type="ARBA" id="ARBA00022643"/>
    </source>
</evidence>
<dbReference type="Gene3D" id="3.40.50.11540">
    <property type="entry name" value="NADH-ubiquinone oxidoreductase 51kDa subunit"/>
    <property type="match status" value="1"/>
</dbReference>
<evidence type="ECO:0000256" key="1">
    <source>
        <dbReference type="ARBA" id="ARBA00001917"/>
    </source>
</evidence>
<keyword evidence="6" id="KW-0288">FMN</keyword>
<keyword evidence="13" id="KW-1185">Reference proteome</keyword>
<organism evidence="12 13">
    <name type="scientific">Jatrophihabitans endophyticus</name>
    <dbReference type="NCBI Taxonomy" id="1206085"/>
    <lineage>
        <taxon>Bacteria</taxon>
        <taxon>Bacillati</taxon>
        <taxon>Actinomycetota</taxon>
        <taxon>Actinomycetes</taxon>
        <taxon>Jatrophihabitantales</taxon>
        <taxon>Jatrophihabitantaceae</taxon>
        <taxon>Jatrophihabitans</taxon>
    </lineage>
</organism>
<dbReference type="Gene3D" id="3.10.20.600">
    <property type="match status" value="1"/>
</dbReference>
<dbReference type="Pfam" id="PF01512">
    <property type="entry name" value="Complex1_51K"/>
    <property type="match status" value="1"/>
</dbReference>
<dbReference type="InterPro" id="IPR011538">
    <property type="entry name" value="Nuo51_FMN-bd"/>
</dbReference>
<dbReference type="AlphaFoldDB" id="A0A1M5R0T4"/>
<dbReference type="Proteomes" id="UP000186132">
    <property type="component" value="Unassembled WGS sequence"/>
</dbReference>
<keyword evidence="8" id="KW-0408">Iron</keyword>
<reference evidence="12 13" key="1">
    <citation type="submission" date="2016-11" db="EMBL/GenBank/DDBJ databases">
        <authorList>
            <person name="Jaros S."/>
            <person name="Januszkiewicz K."/>
            <person name="Wedrychowicz H."/>
        </authorList>
    </citation>
    <scope>NUCLEOTIDE SEQUENCE [LARGE SCALE GENOMIC DNA]</scope>
    <source>
        <strain evidence="12 13">DSM 45627</strain>
    </source>
</reference>
<evidence type="ECO:0000256" key="9">
    <source>
        <dbReference type="ARBA" id="ARBA00023014"/>
    </source>
</evidence>
<evidence type="ECO:0000259" key="11">
    <source>
        <dbReference type="Pfam" id="PF10589"/>
    </source>
</evidence>
<proteinExistence type="inferred from homology"/>
<evidence type="ECO:0000256" key="5">
    <source>
        <dbReference type="ARBA" id="ARBA00022630"/>
    </source>
</evidence>
<protein>
    <submittedName>
        <fullName evidence="12">NADH:ubiquinone oxidoreductase, NADH-binding subunit (Chain F)</fullName>
    </submittedName>
</protein>
<dbReference type="SUPFAM" id="SSF140490">
    <property type="entry name" value="Nqo1C-terminal domain-like"/>
    <property type="match status" value="1"/>
</dbReference>
<dbReference type="GO" id="GO:0003954">
    <property type="term" value="F:NADH dehydrogenase activity"/>
    <property type="evidence" value="ECO:0007669"/>
    <property type="project" value="TreeGrafter"/>
</dbReference>
<gene>
    <name evidence="12" type="ORF">SAMN05443575_3405</name>
</gene>
<dbReference type="Pfam" id="PF10589">
    <property type="entry name" value="NADH_4Fe-4S"/>
    <property type="match status" value="1"/>
</dbReference>
<dbReference type="InterPro" id="IPR037207">
    <property type="entry name" value="Nuop51_4Fe4S-bd_sf"/>
</dbReference>
<dbReference type="GO" id="GO:0046872">
    <property type="term" value="F:metal ion binding"/>
    <property type="evidence" value="ECO:0007669"/>
    <property type="project" value="UniProtKB-KW"/>
</dbReference>
<dbReference type="InterPro" id="IPR019575">
    <property type="entry name" value="Nuop51_4Fe4S-bd"/>
</dbReference>
<dbReference type="RefSeq" id="WP_200800279.1">
    <property type="nucleotide sequence ID" value="NZ_FQVU01000005.1"/>
</dbReference>
<sequence>MTALLTPPTPAAPVDTSAWAIGAPRLLAGLDTAERLDLDAHLRTHGALPGSDLELLLTLLDGSPVAGRGGAGFPLATKLRALADGHRRVVVNGTESEPASRKDRVLLLRTPHLVIDGAVAVAAALGTREVTVAVHDDATASSVRAALAERRDAGRAKVRVVPGGFVSGEARAVVRALRGGPALPTGRRTPPSAAGVLVANVETFAQLAVLLRLGAHRFAATGTAEEPGTTLLTVVGAVGRPGVVEIPLGTPLGIVLAAAQAHRPQAVVVGGYHGSWLAPIPQIRLSRAGVAAAGGTLGAGVVAVVGEDSCALGELGRVTDWLAAQSARQCGPCAFGLPALAADVRALAAGSAAAVSDALGHARAVDGRGACAHPDGAARFVVSAVHLLHEETDRHREHGGCGRPVLGQLPLAAAR</sequence>
<dbReference type="EMBL" id="FQVU01000005">
    <property type="protein sequence ID" value="SHH19640.1"/>
    <property type="molecule type" value="Genomic_DNA"/>
</dbReference>
<dbReference type="PANTHER" id="PTHR11780:SF10">
    <property type="entry name" value="NADH DEHYDROGENASE [UBIQUINONE] FLAVOPROTEIN 1, MITOCHONDRIAL"/>
    <property type="match status" value="1"/>
</dbReference>
<keyword evidence="9" id="KW-0411">Iron-sulfur</keyword>
<dbReference type="GO" id="GO:0051539">
    <property type="term" value="F:4 iron, 4 sulfur cluster binding"/>
    <property type="evidence" value="ECO:0007669"/>
    <property type="project" value="UniProtKB-KW"/>
</dbReference>
<dbReference type="Gene3D" id="1.20.1440.230">
    <property type="entry name" value="NADH-ubiquinone oxidoreductase 51kDa subunit, iron-sulphur binding domain"/>
    <property type="match status" value="1"/>
</dbReference>
<keyword evidence="5" id="KW-0285">Flavoprotein</keyword>
<evidence type="ECO:0000256" key="7">
    <source>
        <dbReference type="ARBA" id="ARBA00022723"/>
    </source>
</evidence>
<feature type="domain" description="NADH-ubiquinone oxidoreductase 51kDa subunit FMN-binding" evidence="10">
    <location>
        <begin position="65"/>
        <end position="207"/>
    </location>
</feature>
<dbReference type="InterPro" id="IPR037225">
    <property type="entry name" value="Nuo51_FMN-bd_sf"/>
</dbReference>
<evidence type="ECO:0000256" key="2">
    <source>
        <dbReference type="ARBA" id="ARBA00001966"/>
    </source>
</evidence>
<dbReference type="SUPFAM" id="SSF142019">
    <property type="entry name" value="Nqo1 FMN-binding domain-like"/>
    <property type="match status" value="1"/>
</dbReference>
<keyword evidence="7" id="KW-0479">Metal-binding</keyword>
<dbReference type="SUPFAM" id="SSF142984">
    <property type="entry name" value="Nqo1 middle domain-like"/>
    <property type="match status" value="1"/>
</dbReference>
<evidence type="ECO:0000256" key="3">
    <source>
        <dbReference type="ARBA" id="ARBA00007523"/>
    </source>
</evidence>
<evidence type="ECO:0000256" key="4">
    <source>
        <dbReference type="ARBA" id="ARBA00022485"/>
    </source>
</evidence>
<name>A0A1M5R0T4_9ACTN</name>